<name>A0ABS0D2N3_9NOCA</name>
<proteinExistence type="predicted"/>
<evidence type="ECO:0000313" key="2">
    <source>
        <dbReference type="Proteomes" id="UP000702209"/>
    </source>
</evidence>
<organism evidence="1 2">
    <name type="scientific">Nocardia amamiensis</name>
    <dbReference type="NCBI Taxonomy" id="404578"/>
    <lineage>
        <taxon>Bacteria</taxon>
        <taxon>Bacillati</taxon>
        <taxon>Actinomycetota</taxon>
        <taxon>Actinomycetes</taxon>
        <taxon>Mycobacteriales</taxon>
        <taxon>Nocardiaceae</taxon>
        <taxon>Nocardia</taxon>
    </lineage>
</organism>
<keyword evidence="2" id="KW-1185">Reference proteome</keyword>
<comment type="caution">
    <text evidence="1">The sequence shown here is derived from an EMBL/GenBank/DDBJ whole genome shotgun (WGS) entry which is preliminary data.</text>
</comment>
<evidence type="ECO:0000313" key="1">
    <source>
        <dbReference type="EMBL" id="MBF6302373.1"/>
    </source>
</evidence>
<sequence length="48" mass="5222">MANDFADLFEHSVDAMPDGVALIHAAAMMPTFTALRRCGGTSIRRDIQ</sequence>
<accession>A0ABS0D2N3</accession>
<dbReference type="EMBL" id="JADLQX010000042">
    <property type="protein sequence ID" value="MBF6302373.1"/>
    <property type="molecule type" value="Genomic_DNA"/>
</dbReference>
<gene>
    <name evidence="1" type="ORF">IU459_33255</name>
</gene>
<protein>
    <submittedName>
        <fullName evidence="1">Uncharacterized protein</fullName>
    </submittedName>
</protein>
<dbReference type="Proteomes" id="UP000702209">
    <property type="component" value="Unassembled WGS sequence"/>
</dbReference>
<reference evidence="1 2" key="1">
    <citation type="submission" date="2020-10" db="EMBL/GenBank/DDBJ databases">
        <title>Identification of Nocardia species via Next-generation sequencing and recognition of intraspecies genetic diversity.</title>
        <authorList>
            <person name="Li P."/>
            <person name="Li P."/>
            <person name="Lu B."/>
        </authorList>
    </citation>
    <scope>NUCLEOTIDE SEQUENCE [LARGE SCALE GENOMIC DNA]</scope>
    <source>
        <strain evidence="1 2">BJ06-0157</strain>
    </source>
</reference>
<dbReference type="RefSeq" id="WP_195133560.1">
    <property type="nucleotide sequence ID" value="NZ_JADLQX010000042.1"/>
</dbReference>